<comment type="similarity">
    <text evidence="1">Belongs to the UPF0235 family.</text>
</comment>
<protein>
    <submittedName>
        <fullName evidence="2">Uncharacterized protein</fullName>
    </submittedName>
</protein>
<dbReference type="SMART" id="SM01152">
    <property type="entry name" value="DUF167"/>
    <property type="match status" value="1"/>
</dbReference>
<dbReference type="InterPro" id="IPR036591">
    <property type="entry name" value="YggU-like_sf"/>
</dbReference>
<dbReference type="OrthoDB" id="244097at2759"/>
<dbReference type="AlphaFoldDB" id="A0A1L9SNW4"/>
<dbReference type="NCBIfam" id="TIGR00251">
    <property type="entry name" value="DUF167 family protein"/>
    <property type="match status" value="1"/>
</dbReference>
<dbReference type="PANTHER" id="PTHR13420">
    <property type="entry name" value="UPF0235 PROTEIN C15ORF40"/>
    <property type="match status" value="1"/>
</dbReference>
<dbReference type="HAMAP" id="MF_00634">
    <property type="entry name" value="UPF0235"/>
    <property type="match status" value="1"/>
</dbReference>
<dbReference type="PANTHER" id="PTHR13420:SF7">
    <property type="entry name" value="UPF0235 PROTEIN C15ORF40"/>
    <property type="match status" value="1"/>
</dbReference>
<dbReference type="VEuPathDB" id="FungiDB:ASPZODRAFT_13617"/>
<organism evidence="2 3">
    <name type="scientific">Penicilliopsis zonata CBS 506.65</name>
    <dbReference type="NCBI Taxonomy" id="1073090"/>
    <lineage>
        <taxon>Eukaryota</taxon>
        <taxon>Fungi</taxon>
        <taxon>Dikarya</taxon>
        <taxon>Ascomycota</taxon>
        <taxon>Pezizomycotina</taxon>
        <taxon>Eurotiomycetes</taxon>
        <taxon>Eurotiomycetidae</taxon>
        <taxon>Eurotiales</taxon>
        <taxon>Aspergillaceae</taxon>
        <taxon>Penicilliopsis</taxon>
    </lineage>
</organism>
<dbReference type="STRING" id="1073090.A0A1L9SNW4"/>
<dbReference type="GeneID" id="34610464"/>
<dbReference type="GO" id="GO:0005737">
    <property type="term" value="C:cytoplasm"/>
    <property type="evidence" value="ECO:0007669"/>
    <property type="project" value="TreeGrafter"/>
</dbReference>
<accession>A0A1L9SNW4</accession>
<keyword evidence="3" id="KW-1185">Reference proteome</keyword>
<dbReference type="RefSeq" id="XP_022583390.1">
    <property type="nucleotide sequence ID" value="XM_022723999.1"/>
</dbReference>
<evidence type="ECO:0000313" key="3">
    <source>
        <dbReference type="Proteomes" id="UP000184188"/>
    </source>
</evidence>
<dbReference type="InterPro" id="IPR003746">
    <property type="entry name" value="DUF167"/>
</dbReference>
<gene>
    <name evidence="2" type="ORF">ASPZODRAFT_13617</name>
</gene>
<dbReference type="Pfam" id="PF02594">
    <property type="entry name" value="DUF167"/>
    <property type="match status" value="1"/>
</dbReference>
<reference evidence="3" key="1">
    <citation type="journal article" date="2017" name="Genome Biol.">
        <title>Comparative genomics reveals high biological diversity and specific adaptations in the industrially and medically important fungal genus Aspergillus.</title>
        <authorList>
            <person name="de Vries R.P."/>
            <person name="Riley R."/>
            <person name="Wiebenga A."/>
            <person name="Aguilar-Osorio G."/>
            <person name="Amillis S."/>
            <person name="Uchima C.A."/>
            <person name="Anderluh G."/>
            <person name="Asadollahi M."/>
            <person name="Askin M."/>
            <person name="Barry K."/>
            <person name="Battaglia E."/>
            <person name="Bayram O."/>
            <person name="Benocci T."/>
            <person name="Braus-Stromeyer S.A."/>
            <person name="Caldana C."/>
            <person name="Canovas D."/>
            <person name="Cerqueira G.C."/>
            <person name="Chen F."/>
            <person name="Chen W."/>
            <person name="Choi C."/>
            <person name="Clum A."/>
            <person name="Dos Santos R.A."/>
            <person name="Damasio A.R."/>
            <person name="Diallinas G."/>
            <person name="Emri T."/>
            <person name="Fekete E."/>
            <person name="Flipphi M."/>
            <person name="Freyberg S."/>
            <person name="Gallo A."/>
            <person name="Gournas C."/>
            <person name="Habgood R."/>
            <person name="Hainaut M."/>
            <person name="Harispe M.L."/>
            <person name="Henrissat B."/>
            <person name="Hilden K.S."/>
            <person name="Hope R."/>
            <person name="Hossain A."/>
            <person name="Karabika E."/>
            <person name="Karaffa L."/>
            <person name="Karanyi Z."/>
            <person name="Krasevec N."/>
            <person name="Kuo A."/>
            <person name="Kusch H."/>
            <person name="LaButti K."/>
            <person name="Lagendijk E.L."/>
            <person name="Lapidus A."/>
            <person name="Levasseur A."/>
            <person name="Lindquist E."/>
            <person name="Lipzen A."/>
            <person name="Logrieco A.F."/>
            <person name="MacCabe A."/>
            <person name="Maekelae M.R."/>
            <person name="Malavazi I."/>
            <person name="Melin P."/>
            <person name="Meyer V."/>
            <person name="Mielnichuk N."/>
            <person name="Miskei M."/>
            <person name="Molnar A.P."/>
            <person name="Mule G."/>
            <person name="Ngan C.Y."/>
            <person name="Orejas M."/>
            <person name="Orosz E."/>
            <person name="Ouedraogo J.P."/>
            <person name="Overkamp K.M."/>
            <person name="Park H.-S."/>
            <person name="Perrone G."/>
            <person name="Piumi F."/>
            <person name="Punt P.J."/>
            <person name="Ram A.F."/>
            <person name="Ramon A."/>
            <person name="Rauscher S."/>
            <person name="Record E."/>
            <person name="Riano-Pachon D.M."/>
            <person name="Robert V."/>
            <person name="Roehrig J."/>
            <person name="Ruller R."/>
            <person name="Salamov A."/>
            <person name="Salih N.S."/>
            <person name="Samson R.A."/>
            <person name="Sandor E."/>
            <person name="Sanguinetti M."/>
            <person name="Schuetze T."/>
            <person name="Sepcic K."/>
            <person name="Shelest E."/>
            <person name="Sherlock G."/>
            <person name="Sophianopoulou V."/>
            <person name="Squina F.M."/>
            <person name="Sun H."/>
            <person name="Susca A."/>
            <person name="Todd R.B."/>
            <person name="Tsang A."/>
            <person name="Unkles S.E."/>
            <person name="van de Wiele N."/>
            <person name="van Rossen-Uffink D."/>
            <person name="Oliveira J.V."/>
            <person name="Vesth T.C."/>
            <person name="Visser J."/>
            <person name="Yu J.-H."/>
            <person name="Zhou M."/>
            <person name="Andersen M.R."/>
            <person name="Archer D.B."/>
            <person name="Baker S.E."/>
            <person name="Benoit I."/>
            <person name="Brakhage A.A."/>
            <person name="Braus G.H."/>
            <person name="Fischer R."/>
            <person name="Frisvad J.C."/>
            <person name="Goldman G.H."/>
            <person name="Houbraken J."/>
            <person name="Oakley B."/>
            <person name="Pocsi I."/>
            <person name="Scazzocchio C."/>
            <person name="Seiboth B."/>
            <person name="vanKuyk P.A."/>
            <person name="Wortman J."/>
            <person name="Dyer P.S."/>
            <person name="Grigoriev I.V."/>
        </authorList>
    </citation>
    <scope>NUCLEOTIDE SEQUENCE [LARGE SCALE GENOMIC DNA]</scope>
    <source>
        <strain evidence="3">CBS 506.65</strain>
    </source>
</reference>
<dbReference type="Proteomes" id="UP000184188">
    <property type="component" value="Unassembled WGS sequence"/>
</dbReference>
<evidence type="ECO:0000256" key="1">
    <source>
        <dbReference type="ARBA" id="ARBA00010364"/>
    </source>
</evidence>
<sequence>MQPLLRLITQTKPTHRSRLQIACRVKPNASPLREGITAVGPDRVEICVAAVARDGEANAAVTRILAEVFSIPKSDVEVIRGTKARDKTLCLDVEIHTGEEEFLHWSRGVLEGAIKI</sequence>
<proteinExistence type="inferred from homology"/>
<evidence type="ECO:0000313" key="2">
    <source>
        <dbReference type="EMBL" id="OJJ48880.1"/>
    </source>
</evidence>
<name>A0A1L9SNW4_9EURO</name>
<dbReference type="SUPFAM" id="SSF69786">
    <property type="entry name" value="YggU-like"/>
    <property type="match status" value="1"/>
</dbReference>
<dbReference type="EMBL" id="KV878338">
    <property type="protein sequence ID" value="OJJ48880.1"/>
    <property type="molecule type" value="Genomic_DNA"/>
</dbReference>
<dbReference type="Gene3D" id="3.30.1200.10">
    <property type="entry name" value="YggU-like"/>
    <property type="match status" value="1"/>
</dbReference>